<dbReference type="InterPro" id="IPR016036">
    <property type="entry name" value="Malonyl_transacylase_ACP-bd"/>
</dbReference>
<dbReference type="SMART" id="SM00827">
    <property type="entry name" value="PKS_AT"/>
    <property type="match status" value="1"/>
</dbReference>
<sequence length="310" mass="35174">MRILFLFAGQGYQNNTLFDFFQQDDEADDLLGTFSSLAQLDLLSQPLPIDNPRWVQIIIGCYQLILFSRIQSLLNNHQVELAGYSLGEASAFLASINASPELIIELLHHRSQLMNTLVSGAEDYDLITAKGEFDWKAIQILIAEYHCYIAIINSPQHLVIGGKCADLKRLASRLSTKGLRLIKFLNIQLPSHTPFYRQASVEFQHFLNGHFQADVMQYPVISPLKLRKIYKAEEERDLLGLELQECLDWFNVCNLIKEYQYDLIVDLGPGDSLSKILDASGKTLTAELLTASRYHSLNGFLQAFQKIMES</sequence>
<evidence type="ECO:0000259" key="5">
    <source>
        <dbReference type="SMART" id="SM00827"/>
    </source>
</evidence>
<dbReference type="InterPro" id="IPR014043">
    <property type="entry name" value="Acyl_transferase_dom"/>
</dbReference>
<dbReference type="GO" id="GO:0004314">
    <property type="term" value="F:[acyl-carrier-protein] S-malonyltransferase activity"/>
    <property type="evidence" value="ECO:0007669"/>
    <property type="project" value="UniProtKB-EC"/>
</dbReference>
<dbReference type="SUPFAM" id="SSF55048">
    <property type="entry name" value="Probable ACP-binding domain of malonyl-CoA ACP transacylase"/>
    <property type="match status" value="1"/>
</dbReference>
<dbReference type="PANTHER" id="PTHR42681:SF1">
    <property type="entry name" value="MALONYL-COA-ACYL CARRIER PROTEIN TRANSACYLASE, MITOCHONDRIAL"/>
    <property type="match status" value="1"/>
</dbReference>
<dbReference type="EMBL" id="MVJN01000001">
    <property type="protein sequence ID" value="RAP38433.1"/>
    <property type="molecule type" value="Genomic_DNA"/>
</dbReference>
<proteinExistence type="predicted"/>
<dbReference type="AlphaFoldDB" id="A0A364LN10"/>
<dbReference type="GO" id="GO:0006633">
    <property type="term" value="P:fatty acid biosynthetic process"/>
    <property type="evidence" value="ECO:0007669"/>
    <property type="project" value="TreeGrafter"/>
</dbReference>
<reference evidence="6 7" key="1">
    <citation type="submission" date="2017-02" db="EMBL/GenBank/DDBJ databases">
        <title>Legionella quilivanii strain from human: case report and whole genome sequencing analysis.</title>
        <authorList>
            <person name="Lalancette C."/>
            <person name="Leduc J.-M."/>
            <person name="Levesque S."/>
            <person name="Fournier E."/>
            <person name="Saoud J."/>
            <person name="Faucher S.P."/>
            <person name="Bernard K."/>
            <person name="Martineau C."/>
            <person name="Longtin J."/>
        </authorList>
    </citation>
    <scope>NUCLEOTIDE SEQUENCE [LARGE SCALE GENOMIC DNA]</scope>
    <source>
        <strain evidence="6 7">ID143958</strain>
    </source>
</reference>
<dbReference type="InterPro" id="IPR050858">
    <property type="entry name" value="Mal-CoA-ACP_Trans/PKS_FabD"/>
</dbReference>
<evidence type="ECO:0000256" key="3">
    <source>
        <dbReference type="ARBA" id="ARBA00023315"/>
    </source>
</evidence>
<accession>A0A364LN10</accession>
<dbReference type="Gene3D" id="3.40.366.10">
    <property type="entry name" value="Malonyl-Coenzyme A Acyl Carrier Protein, domain 2"/>
    <property type="match status" value="1"/>
</dbReference>
<dbReference type="InterPro" id="IPR016035">
    <property type="entry name" value="Acyl_Trfase/lysoPLipase"/>
</dbReference>
<dbReference type="Gene3D" id="3.30.70.250">
    <property type="entry name" value="Malonyl-CoA ACP transacylase, ACP-binding"/>
    <property type="match status" value="1"/>
</dbReference>
<gene>
    <name evidence="6" type="ORF">B1207_00650</name>
</gene>
<dbReference type="RefSeq" id="WP_112218074.1">
    <property type="nucleotide sequence ID" value="NZ_MVJN01000001.1"/>
</dbReference>
<feature type="domain" description="Malonyl-CoA:ACP transacylase (MAT)" evidence="5">
    <location>
        <begin position="6"/>
        <end position="259"/>
    </location>
</feature>
<dbReference type="Proteomes" id="UP000249458">
    <property type="component" value="Unassembled WGS sequence"/>
</dbReference>
<comment type="caution">
    <text evidence="6">The sequence shown here is derived from an EMBL/GenBank/DDBJ whole genome shotgun (WGS) entry which is preliminary data.</text>
</comment>
<dbReference type="SUPFAM" id="SSF52151">
    <property type="entry name" value="FabD/lysophospholipase-like"/>
    <property type="match status" value="1"/>
</dbReference>
<evidence type="ECO:0000256" key="1">
    <source>
        <dbReference type="ARBA" id="ARBA00013258"/>
    </source>
</evidence>
<organism evidence="6 7">
    <name type="scientific">Legionella quinlivanii</name>
    <dbReference type="NCBI Taxonomy" id="45073"/>
    <lineage>
        <taxon>Bacteria</taxon>
        <taxon>Pseudomonadati</taxon>
        <taxon>Pseudomonadota</taxon>
        <taxon>Gammaproteobacteria</taxon>
        <taxon>Legionellales</taxon>
        <taxon>Legionellaceae</taxon>
        <taxon>Legionella</taxon>
    </lineage>
</organism>
<evidence type="ECO:0000256" key="4">
    <source>
        <dbReference type="ARBA" id="ARBA00048462"/>
    </source>
</evidence>
<evidence type="ECO:0000313" key="7">
    <source>
        <dbReference type="Proteomes" id="UP000249458"/>
    </source>
</evidence>
<dbReference type="EC" id="2.3.1.39" evidence="1"/>
<keyword evidence="2" id="KW-0808">Transferase</keyword>
<name>A0A364LN10_9GAMM</name>
<dbReference type="GO" id="GO:0005829">
    <property type="term" value="C:cytosol"/>
    <property type="evidence" value="ECO:0007669"/>
    <property type="project" value="TreeGrafter"/>
</dbReference>
<evidence type="ECO:0000256" key="2">
    <source>
        <dbReference type="ARBA" id="ARBA00022679"/>
    </source>
</evidence>
<comment type="catalytic activity">
    <reaction evidence="4">
        <text>holo-[ACP] + malonyl-CoA = malonyl-[ACP] + CoA</text>
        <dbReference type="Rhea" id="RHEA:41792"/>
        <dbReference type="Rhea" id="RHEA-COMP:9623"/>
        <dbReference type="Rhea" id="RHEA-COMP:9685"/>
        <dbReference type="ChEBI" id="CHEBI:57287"/>
        <dbReference type="ChEBI" id="CHEBI:57384"/>
        <dbReference type="ChEBI" id="CHEBI:64479"/>
        <dbReference type="ChEBI" id="CHEBI:78449"/>
        <dbReference type="EC" id="2.3.1.39"/>
    </reaction>
</comment>
<protein>
    <recommendedName>
        <fullName evidence="1">[acyl-carrier-protein] S-malonyltransferase</fullName>
        <ecNumber evidence="1">2.3.1.39</ecNumber>
    </recommendedName>
</protein>
<evidence type="ECO:0000313" key="6">
    <source>
        <dbReference type="EMBL" id="RAP38433.1"/>
    </source>
</evidence>
<keyword evidence="3" id="KW-0012">Acyltransferase</keyword>
<dbReference type="InterPro" id="IPR001227">
    <property type="entry name" value="Ac_transferase_dom_sf"/>
</dbReference>
<dbReference type="PANTHER" id="PTHR42681">
    <property type="entry name" value="MALONYL-COA-ACYL CARRIER PROTEIN TRANSACYLASE, MITOCHONDRIAL"/>
    <property type="match status" value="1"/>
</dbReference>